<protein>
    <submittedName>
        <fullName evidence="1">Uncharacterized protein</fullName>
    </submittedName>
</protein>
<name>A0A2U1AZS1_9BACT</name>
<sequence length="31" mass="3438">MVERDGFRTMINEQGVPDVGGQAYKLKQGVN</sequence>
<dbReference type="Proteomes" id="UP000245466">
    <property type="component" value="Unassembled WGS sequence"/>
</dbReference>
<gene>
    <name evidence="1" type="ORF">C8E01_104302</name>
</gene>
<evidence type="ECO:0000313" key="2">
    <source>
        <dbReference type="Proteomes" id="UP000245466"/>
    </source>
</evidence>
<evidence type="ECO:0000313" key="1">
    <source>
        <dbReference type="EMBL" id="PVY41930.1"/>
    </source>
</evidence>
<reference evidence="1 2" key="1">
    <citation type="submission" date="2018-04" db="EMBL/GenBank/DDBJ databases">
        <title>Genomic Encyclopedia of Type Strains, Phase IV (KMG-IV): sequencing the most valuable type-strain genomes for metagenomic binning, comparative biology and taxonomic classification.</title>
        <authorList>
            <person name="Goeker M."/>
        </authorList>
    </citation>
    <scope>NUCLEOTIDE SEQUENCE [LARGE SCALE GENOMIC DNA]</scope>
    <source>
        <strain evidence="1 2">DSM 100231</strain>
    </source>
</reference>
<keyword evidence="2" id="KW-1185">Reference proteome</keyword>
<comment type="caution">
    <text evidence="1">The sequence shown here is derived from an EMBL/GenBank/DDBJ whole genome shotgun (WGS) entry which is preliminary data.</text>
</comment>
<accession>A0A2U1AZS1</accession>
<dbReference type="AlphaFoldDB" id="A0A2U1AZS1"/>
<proteinExistence type="predicted"/>
<organism evidence="1 2">
    <name type="scientific">Pontibacter virosus</name>
    <dbReference type="NCBI Taxonomy" id="1765052"/>
    <lineage>
        <taxon>Bacteria</taxon>
        <taxon>Pseudomonadati</taxon>
        <taxon>Bacteroidota</taxon>
        <taxon>Cytophagia</taxon>
        <taxon>Cytophagales</taxon>
        <taxon>Hymenobacteraceae</taxon>
        <taxon>Pontibacter</taxon>
    </lineage>
</organism>
<dbReference type="EMBL" id="QEKI01000004">
    <property type="protein sequence ID" value="PVY41930.1"/>
    <property type="molecule type" value="Genomic_DNA"/>
</dbReference>